<name>A0A2G5SCB9_9PELO</name>
<dbReference type="EMBL" id="PDUG01000021">
    <property type="protein sequence ID" value="PIC12563.1"/>
    <property type="molecule type" value="Genomic_DNA"/>
</dbReference>
<sequence>MLDVVRQRTDFWQMRGRQCWIEEKTEQCHGESLEKFETFKKCSSWVTIGLRLSYPTTQKRAQLTQNELAVVLDEIPQDIKDDKENRDYLTTAVHNHNPNAASTMKESEYRFTIQFICSQASRSDIFGHTKLIRYSSGHFSSKVFENSKKQSWSSMRSPLRLFCFFRN</sequence>
<dbReference type="Proteomes" id="UP000230233">
    <property type="component" value="Unassembled WGS sequence"/>
</dbReference>
<comment type="caution">
    <text evidence="1">The sequence shown here is derived from an EMBL/GenBank/DDBJ whole genome shotgun (WGS) entry which is preliminary data.</text>
</comment>
<protein>
    <submittedName>
        <fullName evidence="1">Uncharacterized protein</fullName>
    </submittedName>
</protein>
<reference evidence="2" key="1">
    <citation type="submission" date="2017-10" db="EMBL/GenBank/DDBJ databases">
        <title>Rapid genome shrinkage in a self-fertile nematode reveals novel sperm competition proteins.</title>
        <authorList>
            <person name="Yin D."/>
            <person name="Schwarz E.M."/>
            <person name="Thomas C.G."/>
            <person name="Felde R.L."/>
            <person name="Korf I.F."/>
            <person name="Cutter A.D."/>
            <person name="Schartner C.M."/>
            <person name="Ralston E.J."/>
            <person name="Meyer B.J."/>
            <person name="Haag E.S."/>
        </authorList>
    </citation>
    <scope>NUCLEOTIDE SEQUENCE [LARGE SCALE GENOMIC DNA]</scope>
    <source>
        <strain evidence="2">JU1422</strain>
    </source>
</reference>
<accession>A0A2G5SCB9</accession>
<keyword evidence="2" id="KW-1185">Reference proteome</keyword>
<proteinExistence type="predicted"/>
<organism evidence="1 2">
    <name type="scientific">Caenorhabditis nigoni</name>
    <dbReference type="NCBI Taxonomy" id="1611254"/>
    <lineage>
        <taxon>Eukaryota</taxon>
        <taxon>Metazoa</taxon>
        <taxon>Ecdysozoa</taxon>
        <taxon>Nematoda</taxon>
        <taxon>Chromadorea</taxon>
        <taxon>Rhabditida</taxon>
        <taxon>Rhabditina</taxon>
        <taxon>Rhabditomorpha</taxon>
        <taxon>Rhabditoidea</taxon>
        <taxon>Rhabditidae</taxon>
        <taxon>Peloderinae</taxon>
        <taxon>Caenorhabditis</taxon>
    </lineage>
</organism>
<dbReference type="AlphaFoldDB" id="A0A2G5SCB9"/>
<evidence type="ECO:0000313" key="1">
    <source>
        <dbReference type="EMBL" id="PIC12563.1"/>
    </source>
</evidence>
<evidence type="ECO:0000313" key="2">
    <source>
        <dbReference type="Proteomes" id="UP000230233"/>
    </source>
</evidence>
<gene>
    <name evidence="1" type="ORF">B9Z55_028335</name>
</gene>